<reference evidence="4" key="1">
    <citation type="journal article" date="2019" name="Int. J. Syst. Evol. Microbiol.">
        <title>The Global Catalogue of Microorganisms (GCM) 10K type strain sequencing project: providing services to taxonomists for standard genome sequencing and annotation.</title>
        <authorList>
            <consortium name="The Broad Institute Genomics Platform"/>
            <consortium name="The Broad Institute Genome Sequencing Center for Infectious Disease"/>
            <person name="Wu L."/>
            <person name="Ma J."/>
        </authorList>
    </citation>
    <scope>NUCLEOTIDE SEQUENCE [LARGE SCALE GENOMIC DNA]</scope>
    <source>
        <strain evidence="4">CCUG 54527</strain>
    </source>
</reference>
<dbReference type="EMBL" id="JBHSRI010000002">
    <property type="protein sequence ID" value="MFC6037970.1"/>
    <property type="molecule type" value="Genomic_DNA"/>
</dbReference>
<feature type="region of interest" description="Disordered" evidence="1">
    <location>
        <begin position="173"/>
        <end position="275"/>
    </location>
</feature>
<evidence type="ECO:0000313" key="4">
    <source>
        <dbReference type="Proteomes" id="UP001596170"/>
    </source>
</evidence>
<feature type="compositionally biased region" description="Polar residues" evidence="1">
    <location>
        <begin position="175"/>
        <end position="194"/>
    </location>
</feature>
<feature type="compositionally biased region" description="Basic and acidic residues" evidence="1">
    <location>
        <begin position="234"/>
        <end position="247"/>
    </location>
</feature>
<comment type="caution">
    <text evidence="3">The sequence shown here is derived from an EMBL/GenBank/DDBJ whole genome shotgun (WGS) entry which is preliminary data.</text>
</comment>
<dbReference type="RefSeq" id="WP_377731967.1">
    <property type="nucleotide sequence ID" value="NZ_JBHSRI010000002.1"/>
</dbReference>
<dbReference type="Pfam" id="PF11181">
    <property type="entry name" value="YflT"/>
    <property type="match status" value="1"/>
</dbReference>
<feature type="compositionally biased region" description="Basic and acidic residues" evidence="1">
    <location>
        <begin position="321"/>
        <end position="360"/>
    </location>
</feature>
<sequence>MNLKSNRQIEVARTEDEMYEKLEQLKAHGYAESDIHVVSKEHTHMSTLNRHSEVSTHDAGTFMDKFKSWFTGEDAVTEGLRKLDLNEEETQRYSKDVASGGFVLYTEGSKEGVVHSPESEFEEGYDTFGATGNSYESYSGEAHIQPTEPGFENTSHNDLTTTAKTEFVESRFNETDSNVVGNEKFTGQNDSTTFGAAEPRSETTLESHSDDEPKSKYSQEQGFSPSTNDLVNETDGRFDEPQDRFARGETFATDPNLAREEDHIGHSTQEDKMVQEHRPTINEKITNEQQTDGFQSPGADPNLGPAAFGINEENEFPSGDMKNDFDKDPRVQAGDEERVFGTEFTSGKHNEPTNKVEENKLNQVSNKETDEYEETGYETDGHGNAFAFDTNSTENEIPSGGVDDDEEEVTTDQHKERLESDRIRSEVHPYNKLF</sequence>
<evidence type="ECO:0000256" key="1">
    <source>
        <dbReference type="SAM" id="MobiDB-lite"/>
    </source>
</evidence>
<feature type="compositionally biased region" description="Basic and acidic residues" evidence="1">
    <location>
        <begin position="199"/>
        <end position="217"/>
    </location>
</feature>
<gene>
    <name evidence="3" type="ORF">ACFPYN_00755</name>
</gene>
<organism evidence="3 4">
    <name type="scientific">Paenisporosarcina macmurdoensis</name>
    <dbReference type="NCBI Taxonomy" id="212659"/>
    <lineage>
        <taxon>Bacteria</taxon>
        <taxon>Bacillati</taxon>
        <taxon>Bacillota</taxon>
        <taxon>Bacilli</taxon>
        <taxon>Bacillales</taxon>
        <taxon>Caryophanaceae</taxon>
        <taxon>Paenisporosarcina</taxon>
    </lineage>
</organism>
<evidence type="ECO:0000259" key="2">
    <source>
        <dbReference type="Pfam" id="PF11181"/>
    </source>
</evidence>
<dbReference type="Proteomes" id="UP001596170">
    <property type="component" value="Unassembled WGS sequence"/>
</dbReference>
<dbReference type="InterPro" id="IPR025889">
    <property type="entry name" value="GSP17M-like_dom"/>
</dbReference>
<name>A0ABW1L144_9BACL</name>
<proteinExistence type="predicted"/>
<feature type="region of interest" description="Disordered" evidence="1">
    <location>
        <begin position="288"/>
        <end position="418"/>
    </location>
</feature>
<protein>
    <submittedName>
        <fullName evidence="3">General stress protein</fullName>
    </submittedName>
</protein>
<feature type="domain" description="General stress protein 17M-like" evidence="2">
    <location>
        <begin position="9"/>
        <end position="100"/>
    </location>
</feature>
<feature type="compositionally biased region" description="Polar residues" evidence="1">
    <location>
        <begin position="218"/>
        <end position="231"/>
    </location>
</feature>
<accession>A0ABW1L144</accession>
<feature type="compositionally biased region" description="Basic and acidic residues" evidence="1">
    <location>
        <begin position="257"/>
        <end position="275"/>
    </location>
</feature>
<feature type="region of interest" description="Disordered" evidence="1">
    <location>
        <begin position="137"/>
        <end position="157"/>
    </location>
</feature>
<evidence type="ECO:0000313" key="3">
    <source>
        <dbReference type="EMBL" id="MFC6037970.1"/>
    </source>
</evidence>
<keyword evidence="4" id="KW-1185">Reference proteome</keyword>